<gene>
    <name evidence="10" type="ORF">A2886_01755</name>
</gene>
<comment type="function">
    <text evidence="8">Catalyzes the removal of elemental sulfur and selenium atoms from L-cysteine, L-cystine, L-selenocysteine, and L-selenocystine to produce L-alanine.</text>
</comment>
<comment type="similarity">
    <text evidence="2 8">Belongs to the class-V pyridoxal-phosphate-dependent aminotransferase family. Csd subfamily.</text>
</comment>
<keyword evidence="5 8" id="KW-0663">Pyridoxal phosphate</keyword>
<dbReference type="InterPro" id="IPR015422">
    <property type="entry name" value="PyrdxlP-dep_Trfase_small"/>
</dbReference>
<organism evidence="10 11">
    <name type="scientific">candidate division WWE3 bacterium RIFCSPHIGHO2_01_FULL_42_13</name>
    <dbReference type="NCBI Taxonomy" id="1802617"/>
    <lineage>
        <taxon>Bacteria</taxon>
        <taxon>Katanobacteria</taxon>
    </lineage>
</organism>
<dbReference type="GO" id="GO:0006534">
    <property type="term" value="P:cysteine metabolic process"/>
    <property type="evidence" value="ECO:0007669"/>
    <property type="project" value="UniProtKB-UniRule"/>
</dbReference>
<comment type="caution">
    <text evidence="10">The sequence shown here is derived from an EMBL/GenBank/DDBJ whole genome shotgun (WGS) entry which is preliminary data.</text>
</comment>
<dbReference type="InterPro" id="IPR015421">
    <property type="entry name" value="PyrdxlP-dep_Trfase_major"/>
</dbReference>
<dbReference type="PANTHER" id="PTHR43586">
    <property type="entry name" value="CYSTEINE DESULFURASE"/>
    <property type="match status" value="1"/>
</dbReference>
<dbReference type="Pfam" id="PF00266">
    <property type="entry name" value="Aminotran_5"/>
    <property type="match status" value="1"/>
</dbReference>
<name>A0A1F4UQZ2_UNCKA</name>
<dbReference type="EMBL" id="MEVA01000014">
    <property type="protein sequence ID" value="OGC47312.1"/>
    <property type="molecule type" value="Genomic_DNA"/>
</dbReference>
<dbReference type="AlphaFoldDB" id="A0A1F4UQZ2"/>
<evidence type="ECO:0000313" key="10">
    <source>
        <dbReference type="EMBL" id="OGC47312.1"/>
    </source>
</evidence>
<dbReference type="Proteomes" id="UP000176608">
    <property type="component" value="Unassembled WGS sequence"/>
</dbReference>
<dbReference type="InterPro" id="IPR020578">
    <property type="entry name" value="Aminotrans_V_PyrdxlP_BS"/>
</dbReference>
<evidence type="ECO:0000256" key="6">
    <source>
        <dbReference type="ARBA" id="ARBA00050776"/>
    </source>
</evidence>
<evidence type="ECO:0000256" key="5">
    <source>
        <dbReference type="ARBA" id="ARBA00022898"/>
    </source>
</evidence>
<dbReference type="InterPro" id="IPR016454">
    <property type="entry name" value="Cysteine_dSase"/>
</dbReference>
<dbReference type="Gene3D" id="3.90.1150.10">
    <property type="entry name" value="Aspartate Aminotransferase, domain 1"/>
    <property type="match status" value="1"/>
</dbReference>
<dbReference type="InterPro" id="IPR010970">
    <property type="entry name" value="Cys_dSase_SufS"/>
</dbReference>
<sequence>MFDANKIKKDFPILNDPKFNEGLVYLDNAATSQKPQQVINAVSDYYSHHNANVHRGIYELSERATNMYEDSRAKVAKFISAKHPEEIIFTKGVTESINRVAFCWVIQHVKAGDMIMAMESDHHSNLIPWQQVAERTGAKLEVLQVDEKGEISLEQIKQKFDELAGKIKIVAISHASNVLGTIFPVKEICKLAKEAGAVVSVDGAQAIPHMKVNVESLGCDFYSFSGHKMLAPTGIGVLWERKELLQEMIPYEYGGGMIGEVKTHTSTWGEIPQRFEAGTPNIEGAVGLSAAIDYLEGIGMENVRKHEIELTTYALEKLGEIEGLTILGPQEAEKRSGLVSFIIKKIHPHDIAAILSQKGIAVRSGQHCTMPLHDRLGISASVRASFYIYNTKEDVDKLIHELKEAKKLLS</sequence>
<dbReference type="PROSITE" id="PS00595">
    <property type="entry name" value="AA_TRANSFER_CLASS_5"/>
    <property type="match status" value="1"/>
</dbReference>
<proteinExistence type="inferred from homology"/>
<dbReference type="NCBIfam" id="TIGR01979">
    <property type="entry name" value="sufS"/>
    <property type="match status" value="1"/>
</dbReference>
<keyword evidence="4 8" id="KW-0808">Transferase</keyword>
<dbReference type="PIRSF" id="PIRSF005572">
    <property type="entry name" value="NifS"/>
    <property type="match status" value="1"/>
</dbReference>
<accession>A0A1F4UQZ2</accession>
<dbReference type="Gene3D" id="3.40.640.10">
    <property type="entry name" value="Type I PLP-dependent aspartate aminotransferase-like (Major domain)"/>
    <property type="match status" value="1"/>
</dbReference>
<evidence type="ECO:0000256" key="4">
    <source>
        <dbReference type="ARBA" id="ARBA00022679"/>
    </source>
</evidence>
<reference evidence="10 11" key="1">
    <citation type="journal article" date="2016" name="Nat. Commun.">
        <title>Thousands of microbial genomes shed light on interconnected biogeochemical processes in an aquifer system.</title>
        <authorList>
            <person name="Anantharaman K."/>
            <person name="Brown C.T."/>
            <person name="Hug L.A."/>
            <person name="Sharon I."/>
            <person name="Castelle C.J."/>
            <person name="Probst A.J."/>
            <person name="Thomas B.C."/>
            <person name="Singh A."/>
            <person name="Wilkins M.J."/>
            <person name="Karaoz U."/>
            <person name="Brodie E.L."/>
            <person name="Williams K.H."/>
            <person name="Hubbard S.S."/>
            <person name="Banfield J.F."/>
        </authorList>
    </citation>
    <scope>NUCLEOTIDE SEQUENCE [LARGE SCALE GENOMIC DNA]</scope>
</reference>
<evidence type="ECO:0000256" key="1">
    <source>
        <dbReference type="ARBA" id="ARBA00001933"/>
    </source>
</evidence>
<dbReference type="GO" id="GO:0030170">
    <property type="term" value="F:pyridoxal phosphate binding"/>
    <property type="evidence" value="ECO:0007669"/>
    <property type="project" value="UniProtKB-UniRule"/>
</dbReference>
<dbReference type="PANTHER" id="PTHR43586:SF8">
    <property type="entry name" value="CYSTEINE DESULFURASE 1, CHLOROPLASTIC"/>
    <property type="match status" value="1"/>
</dbReference>
<dbReference type="SUPFAM" id="SSF53383">
    <property type="entry name" value="PLP-dependent transferases"/>
    <property type="match status" value="1"/>
</dbReference>
<dbReference type="CDD" id="cd06453">
    <property type="entry name" value="SufS_like"/>
    <property type="match status" value="1"/>
</dbReference>
<dbReference type="InterPro" id="IPR000192">
    <property type="entry name" value="Aminotrans_V_dom"/>
</dbReference>
<protein>
    <recommendedName>
        <fullName evidence="3 8">Cysteine desulfurase</fullName>
        <ecNumber evidence="3 8">2.8.1.7</ecNumber>
    </recommendedName>
</protein>
<dbReference type="InterPro" id="IPR015424">
    <property type="entry name" value="PyrdxlP-dep_Trfase"/>
</dbReference>
<evidence type="ECO:0000256" key="3">
    <source>
        <dbReference type="ARBA" id="ARBA00012239"/>
    </source>
</evidence>
<evidence type="ECO:0000313" key="11">
    <source>
        <dbReference type="Proteomes" id="UP000176608"/>
    </source>
</evidence>
<evidence type="ECO:0000256" key="8">
    <source>
        <dbReference type="RuleBase" id="RU004506"/>
    </source>
</evidence>
<comment type="catalytic activity">
    <reaction evidence="6 8">
        <text>(sulfur carrier)-H + L-cysteine = (sulfur carrier)-SH + L-alanine</text>
        <dbReference type="Rhea" id="RHEA:43892"/>
        <dbReference type="Rhea" id="RHEA-COMP:14737"/>
        <dbReference type="Rhea" id="RHEA-COMP:14739"/>
        <dbReference type="ChEBI" id="CHEBI:29917"/>
        <dbReference type="ChEBI" id="CHEBI:35235"/>
        <dbReference type="ChEBI" id="CHEBI:57972"/>
        <dbReference type="ChEBI" id="CHEBI:64428"/>
        <dbReference type="EC" id="2.8.1.7"/>
    </reaction>
</comment>
<feature type="domain" description="Aminotransferase class V" evidence="9">
    <location>
        <begin position="24"/>
        <end position="398"/>
    </location>
</feature>
<evidence type="ECO:0000259" key="9">
    <source>
        <dbReference type="Pfam" id="PF00266"/>
    </source>
</evidence>
<dbReference type="GO" id="GO:0031071">
    <property type="term" value="F:cysteine desulfurase activity"/>
    <property type="evidence" value="ECO:0007669"/>
    <property type="project" value="UniProtKB-UniRule"/>
</dbReference>
<evidence type="ECO:0000256" key="7">
    <source>
        <dbReference type="RuleBase" id="RU004504"/>
    </source>
</evidence>
<evidence type="ECO:0000256" key="2">
    <source>
        <dbReference type="ARBA" id="ARBA00010447"/>
    </source>
</evidence>
<dbReference type="STRING" id="1802617.A2886_01755"/>
<comment type="cofactor">
    <cofactor evidence="1 7">
        <name>pyridoxal 5'-phosphate</name>
        <dbReference type="ChEBI" id="CHEBI:597326"/>
    </cofactor>
</comment>
<dbReference type="EC" id="2.8.1.7" evidence="3 8"/>